<accession>A0A1H8V4G1</accession>
<dbReference type="Proteomes" id="UP000199126">
    <property type="component" value="Unassembled WGS sequence"/>
</dbReference>
<organism evidence="2 3">
    <name type="scientific">Halogranum amylolyticum</name>
    <dbReference type="NCBI Taxonomy" id="660520"/>
    <lineage>
        <taxon>Archaea</taxon>
        <taxon>Methanobacteriati</taxon>
        <taxon>Methanobacteriota</taxon>
        <taxon>Stenosarchaea group</taxon>
        <taxon>Halobacteria</taxon>
        <taxon>Halobacteriales</taxon>
        <taxon>Haloferacaceae</taxon>
    </lineage>
</organism>
<evidence type="ECO:0000313" key="3">
    <source>
        <dbReference type="Proteomes" id="UP000199126"/>
    </source>
</evidence>
<dbReference type="EMBL" id="FODV01000014">
    <property type="protein sequence ID" value="SEP10281.1"/>
    <property type="molecule type" value="Genomic_DNA"/>
</dbReference>
<keyword evidence="1" id="KW-0812">Transmembrane</keyword>
<gene>
    <name evidence="2" type="ORF">SAMN04487948_11434</name>
</gene>
<reference evidence="3" key="1">
    <citation type="submission" date="2016-10" db="EMBL/GenBank/DDBJ databases">
        <authorList>
            <person name="Varghese N."/>
            <person name="Submissions S."/>
        </authorList>
    </citation>
    <scope>NUCLEOTIDE SEQUENCE [LARGE SCALE GENOMIC DNA]</scope>
    <source>
        <strain evidence="3">CGMCC 1.10121</strain>
    </source>
</reference>
<feature type="transmembrane region" description="Helical" evidence="1">
    <location>
        <begin position="38"/>
        <end position="60"/>
    </location>
</feature>
<dbReference type="AlphaFoldDB" id="A0A1H8V4G1"/>
<sequence length="110" mass="12613">MFSGRWWMPILMIPVLFLLWLSITLVNISFAPSLGGQFSGYLVEVASAPILVSFVVSLFAPFALYHDRKYVSERSEWTPTLLYLFVFIPLLNVLVSSIYLVQRHRFIGTP</sequence>
<evidence type="ECO:0000256" key="1">
    <source>
        <dbReference type="SAM" id="Phobius"/>
    </source>
</evidence>
<keyword evidence="1" id="KW-0472">Membrane</keyword>
<protein>
    <recommendedName>
        <fullName evidence="4">Transmembrane protein</fullName>
    </recommendedName>
</protein>
<evidence type="ECO:0000313" key="2">
    <source>
        <dbReference type="EMBL" id="SEP10281.1"/>
    </source>
</evidence>
<keyword evidence="3" id="KW-1185">Reference proteome</keyword>
<name>A0A1H8V4G1_9EURY</name>
<feature type="transmembrane region" description="Helical" evidence="1">
    <location>
        <begin position="80"/>
        <end position="101"/>
    </location>
</feature>
<proteinExistence type="predicted"/>
<feature type="transmembrane region" description="Helical" evidence="1">
    <location>
        <begin position="6"/>
        <end position="26"/>
    </location>
</feature>
<evidence type="ECO:0008006" key="4">
    <source>
        <dbReference type="Google" id="ProtNLM"/>
    </source>
</evidence>
<keyword evidence="1" id="KW-1133">Transmembrane helix</keyword>